<dbReference type="InterPro" id="IPR036397">
    <property type="entry name" value="RNaseH_sf"/>
</dbReference>
<dbReference type="SUPFAM" id="SSF53098">
    <property type="entry name" value="Ribonuclease H-like"/>
    <property type="match status" value="1"/>
</dbReference>
<accession>A0ABY9BDG9</accession>
<dbReference type="InterPro" id="IPR057670">
    <property type="entry name" value="SH3_retrovirus"/>
</dbReference>
<dbReference type="InterPro" id="IPR039537">
    <property type="entry name" value="Retrotran_Ty1/copia-like"/>
</dbReference>
<dbReference type="Gene3D" id="3.30.420.10">
    <property type="entry name" value="Ribonuclease H-like superfamily/Ribonuclease H"/>
    <property type="match status" value="1"/>
</dbReference>
<gene>
    <name evidence="2" type="ORF">VitviT2T_000740</name>
</gene>
<evidence type="ECO:0000313" key="2">
    <source>
        <dbReference type="EMBL" id="WJZ80865.1"/>
    </source>
</evidence>
<dbReference type="PANTHER" id="PTHR42648:SF28">
    <property type="entry name" value="TRANSPOSON-ENCODED PROTEIN WITH RIBONUCLEASE H-LIKE AND RETROVIRUS ZINC FINGER-LIKE DOMAINS"/>
    <property type="match status" value="1"/>
</dbReference>
<name>A0ABY9BDG9_VITVI</name>
<organism evidence="2 3">
    <name type="scientific">Vitis vinifera</name>
    <name type="common">Grape</name>
    <dbReference type="NCBI Taxonomy" id="29760"/>
    <lineage>
        <taxon>Eukaryota</taxon>
        <taxon>Viridiplantae</taxon>
        <taxon>Streptophyta</taxon>
        <taxon>Embryophyta</taxon>
        <taxon>Tracheophyta</taxon>
        <taxon>Spermatophyta</taxon>
        <taxon>Magnoliopsida</taxon>
        <taxon>eudicotyledons</taxon>
        <taxon>Gunneridae</taxon>
        <taxon>Pentapetalae</taxon>
        <taxon>rosids</taxon>
        <taxon>Vitales</taxon>
        <taxon>Vitaceae</taxon>
        <taxon>Viteae</taxon>
        <taxon>Vitis</taxon>
    </lineage>
</organism>
<dbReference type="PANTHER" id="PTHR42648">
    <property type="entry name" value="TRANSPOSASE, PUTATIVE-RELATED"/>
    <property type="match status" value="1"/>
</dbReference>
<dbReference type="Pfam" id="PF25597">
    <property type="entry name" value="SH3_retrovirus"/>
    <property type="match status" value="1"/>
</dbReference>
<feature type="domain" description="Retroviral polymerase SH3-like" evidence="1">
    <location>
        <begin position="73"/>
        <end position="105"/>
    </location>
</feature>
<dbReference type="InterPro" id="IPR012337">
    <property type="entry name" value="RNaseH-like_sf"/>
</dbReference>
<protein>
    <recommendedName>
        <fullName evidence="1">Retroviral polymerase SH3-like domain-containing protein</fullName>
    </recommendedName>
</protein>
<dbReference type="Proteomes" id="UP001227230">
    <property type="component" value="Chromosome 1"/>
</dbReference>
<proteinExistence type="predicted"/>
<evidence type="ECO:0000259" key="1">
    <source>
        <dbReference type="Pfam" id="PF25597"/>
    </source>
</evidence>
<dbReference type="EMBL" id="CP126648">
    <property type="protein sequence ID" value="WJZ80865.1"/>
    <property type="molecule type" value="Genomic_DNA"/>
</dbReference>
<evidence type="ECO:0000313" key="3">
    <source>
        <dbReference type="Proteomes" id="UP001227230"/>
    </source>
</evidence>
<keyword evidence="3" id="KW-1185">Reference proteome</keyword>
<reference evidence="2 3" key="1">
    <citation type="journal article" date="2023" name="Hortic Res">
        <title>The complete reference genome for grapevine (Vitis vinifera L.) genetics and breeding.</title>
        <authorList>
            <person name="Shi X."/>
            <person name="Cao S."/>
            <person name="Wang X."/>
            <person name="Huang S."/>
            <person name="Wang Y."/>
            <person name="Liu Z."/>
            <person name="Liu W."/>
            <person name="Leng X."/>
            <person name="Peng Y."/>
            <person name="Wang N."/>
            <person name="Wang Y."/>
            <person name="Ma Z."/>
            <person name="Xu X."/>
            <person name="Zhang F."/>
            <person name="Xue H."/>
            <person name="Zhong H."/>
            <person name="Wang Y."/>
            <person name="Zhang K."/>
            <person name="Velt A."/>
            <person name="Avia K."/>
            <person name="Holtgrawe D."/>
            <person name="Grimplet J."/>
            <person name="Matus J.T."/>
            <person name="Ware D."/>
            <person name="Wu X."/>
            <person name="Wang H."/>
            <person name="Liu C."/>
            <person name="Fang Y."/>
            <person name="Rustenholz C."/>
            <person name="Cheng Z."/>
            <person name="Xiao H."/>
            <person name="Zhou Y."/>
        </authorList>
    </citation>
    <scope>NUCLEOTIDE SEQUENCE [LARGE SCALE GENOMIC DNA]</scope>
    <source>
        <strain evidence="3">cv. Pinot noir / PN40024</strain>
        <tissue evidence="2">Leaf</tissue>
    </source>
</reference>
<sequence>MNHTILERVRCMLINARLLAKFWTKVFHTTCHLINRCLSSAINFKTPQEVWMGKPGSYQHLRVFGSTTHTLVNDRKLQPRAKKCLFLGYPTGMKGNKLWCSDLRKNNNQ</sequence>